<dbReference type="GO" id="GO:0003677">
    <property type="term" value="F:DNA binding"/>
    <property type="evidence" value="ECO:0007669"/>
    <property type="project" value="UniProtKB-KW"/>
</dbReference>
<dbReference type="PANTHER" id="PTHR30537:SF5">
    <property type="entry name" value="HTH-TYPE TRANSCRIPTIONAL ACTIVATOR TTDR-RELATED"/>
    <property type="match status" value="1"/>
</dbReference>
<dbReference type="SUPFAM" id="SSF53850">
    <property type="entry name" value="Periplasmic binding protein-like II"/>
    <property type="match status" value="1"/>
</dbReference>
<evidence type="ECO:0000256" key="2">
    <source>
        <dbReference type="ARBA" id="ARBA00023015"/>
    </source>
</evidence>
<dbReference type="Pfam" id="PF00126">
    <property type="entry name" value="HTH_1"/>
    <property type="match status" value="1"/>
</dbReference>
<organism evidence="6 7">
    <name type="scientific">Edaphobacter modestus</name>
    <dbReference type="NCBI Taxonomy" id="388466"/>
    <lineage>
        <taxon>Bacteria</taxon>
        <taxon>Pseudomonadati</taxon>
        <taxon>Acidobacteriota</taxon>
        <taxon>Terriglobia</taxon>
        <taxon>Terriglobales</taxon>
        <taxon>Acidobacteriaceae</taxon>
        <taxon>Edaphobacter</taxon>
    </lineage>
</organism>
<evidence type="ECO:0000259" key="5">
    <source>
        <dbReference type="PROSITE" id="PS50931"/>
    </source>
</evidence>
<dbReference type="RefSeq" id="WP_130418483.1">
    <property type="nucleotide sequence ID" value="NZ_SHKW01000001.1"/>
</dbReference>
<dbReference type="Proteomes" id="UP000292958">
    <property type="component" value="Unassembled WGS sequence"/>
</dbReference>
<dbReference type="PRINTS" id="PR00039">
    <property type="entry name" value="HTHLYSR"/>
</dbReference>
<dbReference type="Gene3D" id="1.10.10.10">
    <property type="entry name" value="Winged helix-like DNA-binding domain superfamily/Winged helix DNA-binding domain"/>
    <property type="match status" value="1"/>
</dbReference>
<name>A0A4Q7YSB6_9BACT</name>
<keyword evidence="3" id="KW-0238">DNA-binding</keyword>
<dbReference type="EMBL" id="SHKW01000001">
    <property type="protein sequence ID" value="RZU40418.1"/>
    <property type="molecule type" value="Genomic_DNA"/>
</dbReference>
<dbReference type="FunFam" id="1.10.10.10:FF:000001">
    <property type="entry name" value="LysR family transcriptional regulator"/>
    <property type="match status" value="1"/>
</dbReference>
<reference evidence="6 7" key="1">
    <citation type="submission" date="2019-02" db="EMBL/GenBank/DDBJ databases">
        <title>Genomic Encyclopedia of Archaeal and Bacterial Type Strains, Phase II (KMG-II): from individual species to whole genera.</title>
        <authorList>
            <person name="Goeker M."/>
        </authorList>
    </citation>
    <scope>NUCLEOTIDE SEQUENCE [LARGE SCALE GENOMIC DNA]</scope>
    <source>
        <strain evidence="6 7">DSM 18101</strain>
    </source>
</reference>
<dbReference type="PANTHER" id="PTHR30537">
    <property type="entry name" value="HTH-TYPE TRANSCRIPTIONAL REGULATOR"/>
    <property type="match status" value="1"/>
</dbReference>
<dbReference type="InterPro" id="IPR000847">
    <property type="entry name" value="LysR_HTH_N"/>
</dbReference>
<dbReference type="InterPro" id="IPR005119">
    <property type="entry name" value="LysR_subst-bd"/>
</dbReference>
<protein>
    <submittedName>
        <fullName evidence="6">LysR family transcriptional regulator</fullName>
    </submittedName>
</protein>
<evidence type="ECO:0000256" key="1">
    <source>
        <dbReference type="ARBA" id="ARBA00009437"/>
    </source>
</evidence>
<accession>A0A4Q7YSB6</accession>
<feature type="domain" description="HTH lysR-type" evidence="5">
    <location>
        <begin position="1"/>
        <end position="59"/>
    </location>
</feature>
<dbReference type="GO" id="GO:0003700">
    <property type="term" value="F:DNA-binding transcription factor activity"/>
    <property type="evidence" value="ECO:0007669"/>
    <property type="project" value="InterPro"/>
</dbReference>
<dbReference type="AlphaFoldDB" id="A0A4Q7YSB6"/>
<evidence type="ECO:0000256" key="3">
    <source>
        <dbReference type="ARBA" id="ARBA00023125"/>
    </source>
</evidence>
<dbReference type="SUPFAM" id="SSF46785">
    <property type="entry name" value="Winged helix' DNA-binding domain"/>
    <property type="match status" value="1"/>
</dbReference>
<dbReference type="InterPro" id="IPR058163">
    <property type="entry name" value="LysR-type_TF_proteobact-type"/>
</dbReference>
<keyword evidence="2" id="KW-0805">Transcription regulation</keyword>
<evidence type="ECO:0000313" key="6">
    <source>
        <dbReference type="EMBL" id="RZU40418.1"/>
    </source>
</evidence>
<evidence type="ECO:0000256" key="4">
    <source>
        <dbReference type="ARBA" id="ARBA00023163"/>
    </source>
</evidence>
<keyword evidence="7" id="KW-1185">Reference proteome</keyword>
<dbReference type="InterPro" id="IPR036388">
    <property type="entry name" value="WH-like_DNA-bd_sf"/>
</dbReference>
<dbReference type="CDD" id="cd08422">
    <property type="entry name" value="PBP2_CrgA_like"/>
    <property type="match status" value="1"/>
</dbReference>
<keyword evidence="4" id="KW-0804">Transcription</keyword>
<dbReference type="InterPro" id="IPR036390">
    <property type="entry name" value="WH_DNA-bd_sf"/>
</dbReference>
<dbReference type="Pfam" id="PF03466">
    <property type="entry name" value="LysR_substrate"/>
    <property type="match status" value="1"/>
</dbReference>
<sequence>MDRLDAMQAFVRVIEKGSFSAVAKERGIGQPAVSKQISSLEEELGTELIHRTSRSIALTEAGRDFYESALRILDDFENATSRIGRGQTAPKGLIRVAVPPTFARLHMVSKLPAFFTAYPDIAIEMSTSESPATIIEDGFDFAIHSGDLPDSTLVARRLGQTMTVLVATPQYLARYGAPESPEDLSRFRSVVFVERGSIQPWSFGSGQNAKRVVPSGVFRTDDIEQMRMGVLEHLGIAQAPAWLFAAELREGTVVRLLTPFERTVPILAVRPASRRMPAKVRIFIEHLEKTFALCFQFNPRPN</sequence>
<comment type="caution">
    <text evidence="6">The sequence shown here is derived from an EMBL/GenBank/DDBJ whole genome shotgun (WGS) entry which is preliminary data.</text>
</comment>
<gene>
    <name evidence="6" type="ORF">BDD14_1875</name>
</gene>
<dbReference type="OrthoDB" id="9785745at2"/>
<evidence type="ECO:0000313" key="7">
    <source>
        <dbReference type="Proteomes" id="UP000292958"/>
    </source>
</evidence>
<comment type="similarity">
    <text evidence="1">Belongs to the LysR transcriptional regulatory family.</text>
</comment>
<dbReference type="PROSITE" id="PS50931">
    <property type="entry name" value="HTH_LYSR"/>
    <property type="match status" value="1"/>
</dbReference>
<dbReference type="Gene3D" id="3.40.190.290">
    <property type="match status" value="1"/>
</dbReference>
<proteinExistence type="inferred from homology"/>